<dbReference type="OrthoDB" id="7374740at2"/>
<evidence type="ECO:0000313" key="6">
    <source>
        <dbReference type="EMBL" id="TQL90548.1"/>
    </source>
</evidence>
<dbReference type="SUPFAM" id="SSF51679">
    <property type="entry name" value="Bacterial luciferase-like"/>
    <property type="match status" value="1"/>
</dbReference>
<organism evidence="6 7">
    <name type="scientific">Actinoallomurus bryophytorum</name>
    <dbReference type="NCBI Taxonomy" id="1490222"/>
    <lineage>
        <taxon>Bacteria</taxon>
        <taxon>Bacillati</taxon>
        <taxon>Actinomycetota</taxon>
        <taxon>Actinomycetes</taxon>
        <taxon>Streptosporangiales</taxon>
        <taxon>Thermomonosporaceae</taxon>
        <taxon>Actinoallomurus</taxon>
    </lineage>
</organism>
<evidence type="ECO:0000259" key="5">
    <source>
        <dbReference type="Pfam" id="PF00296"/>
    </source>
</evidence>
<evidence type="ECO:0000313" key="7">
    <source>
        <dbReference type="Proteomes" id="UP000316096"/>
    </source>
</evidence>
<protein>
    <submittedName>
        <fullName evidence="6">Luciferase-like monooxygenase</fullName>
    </submittedName>
</protein>
<dbReference type="GO" id="GO:0008726">
    <property type="term" value="F:alkanesulfonate monooxygenase activity"/>
    <property type="evidence" value="ECO:0007669"/>
    <property type="project" value="TreeGrafter"/>
</dbReference>
<dbReference type="InterPro" id="IPR036661">
    <property type="entry name" value="Luciferase-like_sf"/>
</dbReference>
<dbReference type="AlphaFoldDB" id="A0A543C0G4"/>
<dbReference type="EMBL" id="VFOZ01000002">
    <property type="protein sequence ID" value="TQL90548.1"/>
    <property type="molecule type" value="Genomic_DNA"/>
</dbReference>
<reference evidence="6 7" key="1">
    <citation type="submission" date="2019-06" db="EMBL/GenBank/DDBJ databases">
        <title>Sequencing the genomes of 1000 actinobacteria strains.</title>
        <authorList>
            <person name="Klenk H.-P."/>
        </authorList>
    </citation>
    <scope>NUCLEOTIDE SEQUENCE [LARGE SCALE GENOMIC DNA]</scope>
    <source>
        <strain evidence="6 7">DSM 102200</strain>
    </source>
</reference>
<name>A0A543C0G4_9ACTN</name>
<keyword evidence="2" id="KW-0288">FMN</keyword>
<evidence type="ECO:0000256" key="1">
    <source>
        <dbReference type="ARBA" id="ARBA00022630"/>
    </source>
</evidence>
<gene>
    <name evidence="6" type="ORF">FB559_7856</name>
</gene>
<evidence type="ECO:0000256" key="3">
    <source>
        <dbReference type="ARBA" id="ARBA00023002"/>
    </source>
</evidence>
<dbReference type="GO" id="GO:0046306">
    <property type="term" value="P:alkanesulfonate catabolic process"/>
    <property type="evidence" value="ECO:0007669"/>
    <property type="project" value="TreeGrafter"/>
</dbReference>
<dbReference type="Proteomes" id="UP000316096">
    <property type="component" value="Unassembled WGS sequence"/>
</dbReference>
<accession>A0A543C0G4</accession>
<dbReference type="Gene3D" id="3.20.20.30">
    <property type="entry name" value="Luciferase-like domain"/>
    <property type="match status" value="1"/>
</dbReference>
<comment type="caution">
    <text evidence="6">The sequence shown here is derived from an EMBL/GenBank/DDBJ whole genome shotgun (WGS) entry which is preliminary data.</text>
</comment>
<keyword evidence="1" id="KW-0285">Flavoprotein</keyword>
<dbReference type="PANTHER" id="PTHR42847:SF4">
    <property type="entry name" value="ALKANESULFONATE MONOOXYGENASE-RELATED"/>
    <property type="match status" value="1"/>
</dbReference>
<keyword evidence="3" id="KW-0560">Oxidoreductase</keyword>
<sequence>MRGGVILWPIGSWSETREQWLAAEELGFDVAWVYDHVAWRGITPWRDAYATLAAAAVETSRIRIGTLVTSPNFRHPLPTAHAVRAIDDLSGGRLDLGIGAGGTRRASDAGILDDVEWPLAERADRFAEWVELMDLLLRGPRTTFDGRFWSVYDALTEPGCVQRPRVPFAIAGAGPRGMRLAAKYADTWITMGSLRPGVPCFDAVRAQLPRLDEACAAEGRTVRRLLRTGDPDEPWMDSIESYRDLAGRYAELGITDLALHWPHERSPFASDLKVLEQIAAEPAGS</sequence>
<proteinExistence type="predicted"/>
<keyword evidence="4 6" id="KW-0503">Monooxygenase</keyword>
<evidence type="ECO:0000256" key="4">
    <source>
        <dbReference type="ARBA" id="ARBA00023033"/>
    </source>
</evidence>
<dbReference type="PANTHER" id="PTHR42847">
    <property type="entry name" value="ALKANESULFONATE MONOOXYGENASE"/>
    <property type="match status" value="1"/>
</dbReference>
<evidence type="ECO:0000256" key="2">
    <source>
        <dbReference type="ARBA" id="ARBA00022643"/>
    </source>
</evidence>
<dbReference type="InterPro" id="IPR050172">
    <property type="entry name" value="SsuD_RutA_monooxygenase"/>
</dbReference>
<feature type="domain" description="Luciferase-like" evidence="5">
    <location>
        <begin position="12"/>
        <end position="222"/>
    </location>
</feature>
<dbReference type="InterPro" id="IPR011251">
    <property type="entry name" value="Luciferase-like_dom"/>
</dbReference>
<keyword evidence="7" id="KW-1185">Reference proteome</keyword>
<dbReference type="Pfam" id="PF00296">
    <property type="entry name" value="Bac_luciferase"/>
    <property type="match status" value="1"/>
</dbReference>